<dbReference type="CDD" id="cd16917">
    <property type="entry name" value="HATPase_UhpB-NarQ-NarX-like"/>
    <property type="match status" value="1"/>
</dbReference>
<evidence type="ECO:0000256" key="7">
    <source>
        <dbReference type="ARBA" id="ARBA00022840"/>
    </source>
</evidence>
<keyword evidence="10" id="KW-0812">Transmembrane</keyword>
<dbReference type="Proteomes" id="UP001223978">
    <property type="component" value="Unassembled WGS sequence"/>
</dbReference>
<dbReference type="Pfam" id="PF02518">
    <property type="entry name" value="HATPase_c"/>
    <property type="match status" value="1"/>
</dbReference>
<evidence type="ECO:0000256" key="1">
    <source>
        <dbReference type="ARBA" id="ARBA00000085"/>
    </source>
</evidence>
<evidence type="ECO:0000259" key="11">
    <source>
        <dbReference type="SMART" id="SM00387"/>
    </source>
</evidence>
<feature type="transmembrane region" description="Helical" evidence="10">
    <location>
        <begin position="118"/>
        <end position="137"/>
    </location>
</feature>
<dbReference type="RefSeq" id="WP_282542656.1">
    <property type="nucleotide sequence ID" value="NZ_JASCIQ010000011.1"/>
</dbReference>
<keyword evidence="4" id="KW-0808">Transferase</keyword>
<feature type="region of interest" description="Disordered" evidence="9">
    <location>
        <begin position="1"/>
        <end position="42"/>
    </location>
</feature>
<keyword evidence="13" id="KW-1185">Reference proteome</keyword>
<reference evidence="12 13" key="1">
    <citation type="submission" date="2023-05" db="EMBL/GenBank/DDBJ databases">
        <title>Draft genome sequence of Streptomyces sp. B-S-A6 isolated from a cave soil in Thailand.</title>
        <authorList>
            <person name="Chamroensaksri N."/>
            <person name="Muangham S."/>
        </authorList>
    </citation>
    <scope>NUCLEOTIDE SEQUENCE [LARGE SCALE GENOMIC DNA]</scope>
    <source>
        <strain evidence="12 13">B-S-A6</strain>
    </source>
</reference>
<dbReference type="PANTHER" id="PTHR24421:SF10">
    <property type="entry name" value="NITRATE_NITRITE SENSOR PROTEIN NARQ"/>
    <property type="match status" value="1"/>
</dbReference>
<protein>
    <recommendedName>
        <fullName evidence="2">histidine kinase</fullName>
        <ecNumber evidence="2">2.7.13.3</ecNumber>
    </recommendedName>
</protein>
<evidence type="ECO:0000256" key="2">
    <source>
        <dbReference type="ARBA" id="ARBA00012438"/>
    </source>
</evidence>
<feature type="transmembrane region" description="Helical" evidence="10">
    <location>
        <begin position="175"/>
        <end position="195"/>
    </location>
</feature>
<dbReference type="InterPro" id="IPR050482">
    <property type="entry name" value="Sensor_HK_TwoCompSys"/>
</dbReference>
<dbReference type="Gene3D" id="1.20.5.1930">
    <property type="match status" value="1"/>
</dbReference>
<dbReference type="GO" id="GO:0016301">
    <property type="term" value="F:kinase activity"/>
    <property type="evidence" value="ECO:0007669"/>
    <property type="project" value="UniProtKB-KW"/>
</dbReference>
<feature type="region of interest" description="Disordered" evidence="9">
    <location>
        <begin position="398"/>
        <end position="424"/>
    </location>
</feature>
<feature type="transmembrane region" description="Helical" evidence="10">
    <location>
        <begin position="47"/>
        <end position="67"/>
    </location>
</feature>
<dbReference type="SUPFAM" id="SSF55874">
    <property type="entry name" value="ATPase domain of HSP90 chaperone/DNA topoisomerase II/histidine kinase"/>
    <property type="match status" value="1"/>
</dbReference>
<feature type="transmembrane region" description="Helical" evidence="10">
    <location>
        <begin position="79"/>
        <end position="98"/>
    </location>
</feature>
<dbReference type="Gene3D" id="3.30.565.10">
    <property type="entry name" value="Histidine kinase-like ATPase, C-terminal domain"/>
    <property type="match status" value="1"/>
</dbReference>
<comment type="catalytic activity">
    <reaction evidence="1">
        <text>ATP + protein L-histidine = ADP + protein N-phospho-L-histidine.</text>
        <dbReference type="EC" id="2.7.13.3"/>
    </reaction>
</comment>
<organism evidence="12 13">
    <name type="scientific">Streptomyces cavernicola</name>
    <dbReference type="NCBI Taxonomy" id="3043613"/>
    <lineage>
        <taxon>Bacteria</taxon>
        <taxon>Bacillati</taxon>
        <taxon>Actinomycetota</taxon>
        <taxon>Actinomycetes</taxon>
        <taxon>Kitasatosporales</taxon>
        <taxon>Streptomycetaceae</taxon>
        <taxon>Streptomyces</taxon>
    </lineage>
</organism>
<keyword evidence="7" id="KW-0067">ATP-binding</keyword>
<dbReference type="EC" id="2.7.13.3" evidence="2"/>
<dbReference type="Pfam" id="PF07730">
    <property type="entry name" value="HisKA_3"/>
    <property type="match status" value="1"/>
</dbReference>
<keyword evidence="8" id="KW-0902">Two-component regulatory system</keyword>
<keyword evidence="10" id="KW-1133">Transmembrane helix</keyword>
<dbReference type="EMBL" id="JASCIQ010000011">
    <property type="protein sequence ID" value="MDI3404717.1"/>
    <property type="molecule type" value="Genomic_DNA"/>
</dbReference>
<evidence type="ECO:0000256" key="3">
    <source>
        <dbReference type="ARBA" id="ARBA00022553"/>
    </source>
</evidence>
<evidence type="ECO:0000256" key="10">
    <source>
        <dbReference type="SAM" id="Phobius"/>
    </source>
</evidence>
<dbReference type="InterPro" id="IPR003594">
    <property type="entry name" value="HATPase_dom"/>
</dbReference>
<dbReference type="SMART" id="SM00387">
    <property type="entry name" value="HATPase_c"/>
    <property type="match status" value="1"/>
</dbReference>
<comment type="caution">
    <text evidence="12">The sequence shown here is derived from an EMBL/GenBank/DDBJ whole genome shotgun (WGS) entry which is preliminary data.</text>
</comment>
<accession>A0ABT6S9C7</accession>
<feature type="transmembrane region" description="Helical" evidence="10">
    <location>
        <begin position="144"/>
        <end position="163"/>
    </location>
</feature>
<dbReference type="InterPro" id="IPR036890">
    <property type="entry name" value="HATPase_C_sf"/>
</dbReference>
<evidence type="ECO:0000256" key="5">
    <source>
        <dbReference type="ARBA" id="ARBA00022741"/>
    </source>
</evidence>
<name>A0ABT6S9C7_9ACTN</name>
<evidence type="ECO:0000313" key="13">
    <source>
        <dbReference type="Proteomes" id="UP001223978"/>
    </source>
</evidence>
<evidence type="ECO:0000313" key="12">
    <source>
        <dbReference type="EMBL" id="MDI3404717.1"/>
    </source>
</evidence>
<dbReference type="PANTHER" id="PTHR24421">
    <property type="entry name" value="NITRATE/NITRITE SENSOR PROTEIN NARX-RELATED"/>
    <property type="match status" value="1"/>
</dbReference>
<evidence type="ECO:0000256" key="6">
    <source>
        <dbReference type="ARBA" id="ARBA00022777"/>
    </source>
</evidence>
<keyword evidence="6 12" id="KW-0418">Kinase</keyword>
<gene>
    <name evidence="12" type="ORF">QIS96_12920</name>
</gene>
<keyword evidence="10" id="KW-0472">Membrane</keyword>
<evidence type="ECO:0000256" key="4">
    <source>
        <dbReference type="ARBA" id="ARBA00022679"/>
    </source>
</evidence>
<proteinExistence type="predicted"/>
<feature type="domain" description="Histidine kinase/HSP90-like ATPase" evidence="11">
    <location>
        <begin position="327"/>
        <end position="419"/>
    </location>
</feature>
<evidence type="ECO:0000256" key="9">
    <source>
        <dbReference type="SAM" id="MobiDB-lite"/>
    </source>
</evidence>
<keyword evidence="3" id="KW-0597">Phosphoprotein</keyword>
<sequence length="424" mass="45308">MDEQHSAGVGRPGPWRHAGPPGPRRWDDGDGGDGEGEGGEEADRNRLPWVSTLFVTVFLQVGSGFAEQGQLADRVQLDGFGRVVLFFAGAILLLRYRFPAAVAFAASTLTLLYLGAGYPYGPVFLSAALACFAAVVAGHRRAAWGALGMLWAGHLLISHWLYAWLPPDGDRAAPWGQELLAVAWVVAILALSELVRARREQWAKERAERQQAAKRRADEERLRIARELHDVLAHSISVINVQAGVGLALLDSDPEQARTALTTIKSASKEALGEVRQVLDTLRTPGDAPRAPAPGLDRLPELVEQAASAGLTVEVAREERQTKLAPGADLAAFRIVQEALTNVVRHSGSRRATVRVRSTEAAVELTVDDEGPATRTDAGGSGNGLAGMRERAAALGGTIEAGPRPDGGFRVRAVLPQRPEGKTT</sequence>
<keyword evidence="5" id="KW-0547">Nucleotide-binding</keyword>
<dbReference type="InterPro" id="IPR011712">
    <property type="entry name" value="Sig_transdc_His_kin_sub3_dim/P"/>
</dbReference>
<evidence type="ECO:0000256" key="8">
    <source>
        <dbReference type="ARBA" id="ARBA00023012"/>
    </source>
</evidence>
<feature type="compositionally biased region" description="Acidic residues" evidence="9">
    <location>
        <begin position="29"/>
        <end position="40"/>
    </location>
</feature>